<protein>
    <recommendedName>
        <fullName evidence="6">Sister chromatid cohesion protein</fullName>
    </recommendedName>
</protein>
<keyword evidence="5 6" id="KW-0131">Cell cycle</keyword>
<evidence type="ECO:0000256" key="2">
    <source>
        <dbReference type="ARBA" id="ARBA00009252"/>
    </source>
</evidence>
<dbReference type="OrthoDB" id="418242at2759"/>
<dbReference type="GO" id="GO:0010468">
    <property type="term" value="P:regulation of gene expression"/>
    <property type="evidence" value="ECO:0007669"/>
    <property type="project" value="InterPro"/>
</dbReference>
<dbReference type="InterPro" id="IPR033031">
    <property type="entry name" value="Scc2/Nipped-B"/>
</dbReference>
<dbReference type="FunCoup" id="S8E066">
    <property type="interactions" value="166"/>
</dbReference>
<dbReference type="GO" id="GO:0003682">
    <property type="term" value="F:chromatin binding"/>
    <property type="evidence" value="ECO:0007669"/>
    <property type="project" value="TreeGrafter"/>
</dbReference>
<dbReference type="GO" id="GO:0090694">
    <property type="term" value="C:Scc2-Scc4 cohesin loading complex"/>
    <property type="evidence" value="ECO:0007669"/>
    <property type="project" value="TreeGrafter"/>
</dbReference>
<feature type="region of interest" description="Disordered" evidence="7">
    <location>
        <begin position="501"/>
        <end position="549"/>
    </location>
</feature>
<dbReference type="Pfam" id="PF12830">
    <property type="entry name" value="Nipped-B_C"/>
    <property type="match status" value="1"/>
</dbReference>
<organism evidence="9 10">
    <name type="scientific">Fomitopsis schrenkii</name>
    <name type="common">Brown rot fungus</name>
    <dbReference type="NCBI Taxonomy" id="2126942"/>
    <lineage>
        <taxon>Eukaryota</taxon>
        <taxon>Fungi</taxon>
        <taxon>Dikarya</taxon>
        <taxon>Basidiomycota</taxon>
        <taxon>Agaricomycotina</taxon>
        <taxon>Agaricomycetes</taxon>
        <taxon>Polyporales</taxon>
        <taxon>Fomitopsis</taxon>
    </lineage>
</organism>
<comment type="subcellular location">
    <subcellularLocation>
        <location evidence="1 6">Nucleus</location>
    </subcellularLocation>
</comment>
<reference evidence="9 10" key="1">
    <citation type="journal article" date="2012" name="Science">
        <title>The Paleozoic origin of enzymatic lignin decomposition reconstructed from 31 fungal genomes.</title>
        <authorList>
            <person name="Floudas D."/>
            <person name="Binder M."/>
            <person name="Riley R."/>
            <person name="Barry K."/>
            <person name="Blanchette R.A."/>
            <person name="Henrissat B."/>
            <person name="Martinez A.T."/>
            <person name="Otillar R."/>
            <person name="Spatafora J.W."/>
            <person name="Yadav J.S."/>
            <person name="Aerts A."/>
            <person name="Benoit I."/>
            <person name="Boyd A."/>
            <person name="Carlson A."/>
            <person name="Copeland A."/>
            <person name="Coutinho P.M."/>
            <person name="de Vries R.P."/>
            <person name="Ferreira P."/>
            <person name="Findley K."/>
            <person name="Foster B."/>
            <person name="Gaskell J."/>
            <person name="Glotzer D."/>
            <person name="Gorecki P."/>
            <person name="Heitman J."/>
            <person name="Hesse C."/>
            <person name="Hori C."/>
            <person name="Igarashi K."/>
            <person name="Jurgens J.A."/>
            <person name="Kallen N."/>
            <person name="Kersten P."/>
            <person name="Kohler A."/>
            <person name="Kuees U."/>
            <person name="Kumar T.K.A."/>
            <person name="Kuo A."/>
            <person name="LaButti K."/>
            <person name="Larrondo L.F."/>
            <person name="Lindquist E."/>
            <person name="Ling A."/>
            <person name="Lombard V."/>
            <person name="Lucas S."/>
            <person name="Lundell T."/>
            <person name="Martin R."/>
            <person name="McLaughlin D.J."/>
            <person name="Morgenstern I."/>
            <person name="Morin E."/>
            <person name="Murat C."/>
            <person name="Nagy L.G."/>
            <person name="Nolan M."/>
            <person name="Ohm R.A."/>
            <person name="Patyshakuliyeva A."/>
            <person name="Rokas A."/>
            <person name="Ruiz-Duenas F.J."/>
            <person name="Sabat G."/>
            <person name="Salamov A."/>
            <person name="Samejima M."/>
            <person name="Schmutz J."/>
            <person name="Slot J.C."/>
            <person name="St John F."/>
            <person name="Stenlid J."/>
            <person name="Sun H."/>
            <person name="Sun S."/>
            <person name="Syed K."/>
            <person name="Tsang A."/>
            <person name="Wiebenga A."/>
            <person name="Young D."/>
            <person name="Pisabarro A."/>
            <person name="Eastwood D.C."/>
            <person name="Martin F."/>
            <person name="Cullen D."/>
            <person name="Grigoriev I.V."/>
            <person name="Hibbett D.S."/>
        </authorList>
    </citation>
    <scope>NUCLEOTIDE SEQUENCE</scope>
    <source>
        <strain evidence="10">FP-58527</strain>
    </source>
</reference>
<sequence>MDSNGWYSQSGFQEEVRHPPQSQANRVAMSSVQGAHGLLAVYPVSSATPSSQAARHLNHLSMYAVPPSYVQPHVYRTPESYGYPHLPSTSDFAYDIGRMDPNMSSAPDRRYWENARNEAVRHLEGQGFGHSYQVTQTPWALPYSQTSTYQTSPFAHSVLQHSLPSSAYPTPPPPSVRISSASSLANALGPPTSRPTKVAYAAEESATFFNDFVGQSANVAAQPPPPHAIQTHTRPSIAPQPDSPDPLRLAPSHKTPHKRPSNDFPASPTPKRRQVRDDPQTPRVPSTTQPPGPSPSRPTTSSPFKARLQPYVDVPPRPTPLKPKLSPYVDIPVFGRFPATPATGKRKRQLDDDESADLGGYGSVDGSPAKYVYASSPVKSPAKRATGERDERGPLEKFVTYLEDIFEAEDALSPDADPKGLPEEPFSRHTTDCAHPLLNAKVMQKLMKYITKCARPAGHSKVLGREDGAGRGKGRMADVEMTTLVRLLKILERSVRTGHDIDPFETASVPPSDTVHGSPKKRQAKDGPSRGGTPDDQIAGPSDSVSDLGDQSDVNVAALEKSLDVARDSILAANCCISLLSSDRLPKQLYSEELINACFTAVKNQLDMVVYPFVESTGEPRSRLLRHVVRPSSRGSNCRQQLAELFQALEAAIPRISDLVNADRLAMSEGIIIQVVYIAIGPFFVVEHNGDSEGKGKKESAVLNTLGNSAMRGLRLDALALIRSVFANHEEQRSWIIEEILSSLIKLSDSKQKAGQFRLRDGRSIRTVSALLLQLIQTSAHDVRIDVQKMRKARARDATSQRGTSSQKQANAFLATDETEELRSFVSGLDSATKAAKTIVLFLTQRSGKTKSTKNSNEAEYRAIFDNLISDLLCVLFWPEWPAASLLLSIICKYMVASLDDVKTASQTENQAMKTLALDHLGVIAARLRTTSSQMENTGKRLNAMDDLLSSYSLKRLRALINAHQELTSYLGKRASEEQSYDSARELTAVLWGQELANAFQHCASVLADEGDEEIESQTNLDRVTEFGSLLKDALQNVWEDDPGDVFDTGGSQDQVTRMHRLSEEIGTIQTFRNSFAPILNAVLKALEAPPVFMRTKALKALGQIVTSDPSILSLPNVRRAIETHLLDSSSAVRDAAVELIGKYIIESPEFAADYFQKIIERIADTGLGVRKRVIKLLKSYYSVTTERSRRVEICVKIVLRMLDEDDTVKDLATKTMEELWFGSALQKSKSGSSQAMDRVELQAKAAIIMGVASQFKDRQSPLEDMLHDIMNSKDSVDASLVHSRYADICGVLIDGLVDASDLPEFTVVNCVRTIHLFTSAYPAVLSGMNAATLLPYLKNATTPEEQVTSDYLLRIFRVTIPFMPKTALKFGQELQLALQPMIIKPSPASGLSGLQESVACMCAIVQHITHDFGRLVALLRSCNGELCLNRFRPRLQQTLAKSSGQQPTGAEQRTLSILLFIVSLLCEHCSFDQLRTEREELRAEIDTISKGSIIEHVYNSLLKLYHNHADVGLRGRILQCLGFLFRAQPALMTAEPSAAVMDAIFAAPEEEGRARLLRILQDFLVSEAAKHAAKEKANSRPKAAASTTVNMDELVGNTDGFAESGVSSAIVQRYLDPILQAALSPNPAIQLAAVDILSFTIKQGLAHPLQQSFPVIVALETSPNTSLSTRASALHGILHGKHTSLLNSRFVVSARASFDYQKKLHPGQIQGYRMLPSPIALLHRWYSLVREKRATRQDFLKSLVKVFDVETAAKTMQDDINFVRYMAENFAAFEYKTHEEVLTVLKYLTAVLSTAGMQLVETLSPSHLLAQLHAPTSTSPDAPPSTAEMTSAASGTWLPSAANLDEALPLMRTSIIVAMIMLLKAYLKGMYGISEEKCAKWVVGKKSAAGDKAAARRHERPLLWERLPFAAAPILSGADVEAQRTRFLEIWNEDGLTAEPEDDFA</sequence>
<evidence type="ECO:0000259" key="8">
    <source>
        <dbReference type="Pfam" id="PF12830"/>
    </source>
</evidence>
<dbReference type="InterPro" id="IPR024986">
    <property type="entry name" value="Nipped-B_C"/>
</dbReference>
<name>S8E066_FOMSC</name>
<dbReference type="STRING" id="743788.S8E066"/>
<feature type="region of interest" description="Disordered" evidence="7">
    <location>
        <begin position="1"/>
        <end position="23"/>
    </location>
</feature>
<feature type="domain" description="Sister chromatid cohesion C-terminal" evidence="8">
    <location>
        <begin position="1608"/>
        <end position="1791"/>
    </location>
</feature>
<dbReference type="InterPro" id="IPR026003">
    <property type="entry name" value="Cohesin_HEAT"/>
</dbReference>
<feature type="compositionally biased region" description="Polar residues" evidence="7">
    <location>
        <begin position="1"/>
        <end position="12"/>
    </location>
</feature>
<feature type="region of interest" description="Disordered" evidence="7">
    <location>
        <begin position="336"/>
        <end position="363"/>
    </location>
</feature>
<dbReference type="EMBL" id="KE504163">
    <property type="protein sequence ID" value="EPS98611.1"/>
    <property type="molecule type" value="Genomic_DNA"/>
</dbReference>
<dbReference type="InterPro" id="IPR016024">
    <property type="entry name" value="ARM-type_fold"/>
</dbReference>
<feature type="region of interest" description="Disordered" evidence="7">
    <location>
        <begin position="217"/>
        <end position="323"/>
    </location>
</feature>
<keyword evidence="4 6" id="KW-0539">Nucleus</keyword>
<comment type="similarity">
    <text evidence="2 6">Belongs to the SCC2/Nipped-B family.</text>
</comment>
<evidence type="ECO:0000256" key="4">
    <source>
        <dbReference type="ARBA" id="ARBA00023242"/>
    </source>
</evidence>
<feature type="region of interest" description="Disordered" evidence="7">
    <location>
        <begin position="165"/>
        <end position="196"/>
    </location>
</feature>
<dbReference type="CDD" id="cd23958">
    <property type="entry name" value="SCC2"/>
    <property type="match status" value="1"/>
</dbReference>
<dbReference type="Pfam" id="PF12765">
    <property type="entry name" value="Cohesin_HEAT"/>
    <property type="match status" value="1"/>
</dbReference>
<dbReference type="GO" id="GO:0140588">
    <property type="term" value="P:chromatin looping"/>
    <property type="evidence" value="ECO:0007669"/>
    <property type="project" value="InterPro"/>
</dbReference>
<gene>
    <name evidence="9" type="ORF">FOMPIDRAFT_1165015</name>
</gene>
<accession>S8E066</accession>
<dbReference type="SUPFAM" id="SSF48371">
    <property type="entry name" value="ARM repeat"/>
    <property type="match status" value="1"/>
</dbReference>
<evidence type="ECO:0000256" key="6">
    <source>
        <dbReference type="RuleBase" id="RU364107"/>
    </source>
</evidence>
<keyword evidence="10" id="KW-1185">Reference proteome</keyword>
<dbReference type="eggNOG" id="KOG1020">
    <property type="taxonomic scope" value="Eukaryota"/>
</dbReference>
<dbReference type="InterPro" id="IPR011989">
    <property type="entry name" value="ARM-like"/>
</dbReference>
<evidence type="ECO:0000256" key="5">
    <source>
        <dbReference type="ARBA" id="ARBA00023306"/>
    </source>
</evidence>
<dbReference type="PANTHER" id="PTHR21704">
    <property type="entry name" value="NIPPED-B-LIKE PROTEIN DELANGIN SCC2-RELATED"/>
    <property type="match status" value="1"/>
</dbReference>
<dbReference type="GO" id="GO:0061775">
    <property type="term" value="F:cohesin loader activity"/>
    <property type="evidence" value="ECO:0007669"/>
    <property type="project" value="InterPro"/>
</dbReference>
<dbReference type="GO" id="GO:0071169">
    <property type="term" value="P:establishment of protein localization to chromatin"/>
    <property type="evidence" value="ECO:0007669"/>
    <property type="project" value="TreeGrafter"/>
</dbReference>
<dbReference type="PANTHER" id="PTHR21704:SF18">
    <property type="entry name" value="NIPPED-B-LIKE PROTEIN"/>
    <property type="match status" value="1"/>
</dbReference>
<evidence type="ECO:0000313" key="10">
    <source>
        <dbReference type="Proteomes" id="UP000015241"/>
    </source>
</evidence>
<evidence type="ECO:0000256" key="7">
    <source>
        <dbReference type="SAM" id="MobiDB-lite"/>
    </source>
</evidence>
<evidence type="ECO:0000256" key="1">
    <source>
        <dbReference type="ARBA" id="ARBA00004123"/>
    </source>
</evidence>
<keyword evidence="3 6" id="KW-0677">Repeat</keyword>
<dbReference type="GO" id="GO:0034087">
    <property type="term" value="P:establishment of mitotic sister chromatid cohesion"/>
    <property type="evidence" value="ECO:0007669"/>
    <property type="project" value="TreeGrafter"/>
</dbReference>
<evidence type="ECO:0000313" key="9">
    <source>
        <dbReference type="EMBL" id="EPS98611.1"/>
    </source>
</evidence>
<dbReference type="InParanoid" id="S8E066"/>
<evidence type="ECO:0000256" key="3">
    <source>
        <dbReference type="ARBA" id="ARBA00022737"/>
    </source>
</evidence>
<dbReference type="Proteomes" id="UP000015241">
    <property type="component" value="Unassembled WGS sequence"/>
</dbReference>
<dbReference type="Gene3D" id="1.25.10.10">
    <property type="entry name" value="Leucine-rich Repeat Variant"/>
    <property type="match status" value="1"/>
</dbReference>
<dbReference type="GO" id="GO:1990414">
    <property type="term" value="P:replication-born double-strand break repair via sister chromatid exchange"/>
    <property type="evidence" value="ECO:0007669"/>
    <property type="project" value="TreeGrafter"/>
</dbReference>
<proteinExistence type="inferred from homology"/>
<dbReference type="HOGENOM" id="CLU_000655_0_0_1"/>